<keyword evidence="5 8" id="KW-1133">Transmembrane helix</keyword>
<gene>
    <name evidence="9" type="ORF">Tdes44962_MAKER04129</name>
</gene>
<feature type="transmembrane region" description="Helical" evidence="8">
    <location>
        <begin position="311"/>
        <end position="334"/>
    </location>
</feature>
<dbReference type="SUPFAM" id="SSF53448">
    <property type="entry name" value="Nucleotide-diphospho-sugar transferases"/>
    <property type="match status" value="1"/>
</dbReference>
<dbReference type="OrthoDB" id="2849215at2759"/>
<evidence type="ECO:0000256" key="8">
    <source>
        <dbReference type="SAM" id="Phobius"/>
    </source>
</evidence>
<keyword evidence="2" id="KW-0328">Glycosyltransferase</keyword>
<evidence type="ECO:0000256" key="2">
    <source>
        <dbReference type="ARBA" id="ARBA00022676"/>
    </source>
</evidence>
<keyword evidence="4 8" id="KW-0812">Transmembrane</keyword>
<keyword evidence="3" id="KW-0808">Transferase</keyword>
<reference evidence="9 10" key="2">
    <citation type="journal article" date="2021" name="Curr. Genet.">
        <title>Genetic response to nitrogen starvation in the aggressive Eucalyptus foliar pathogen Teratosphaeria destructans.</title>
        <authorList>
            <person name="Havenga M."/>
            <person name="Wingfield B.D."/>
            <person name="Wingfield M.J."/>
            <person name="Dreyer L.L."/>
            <person name="Roets F."/>
            <person name="Aylward J."/>
        </authorList>
    </citation>
    <scope>NUCLEOTIDE SEQUENCE [LARGE SCALE GENOMIC DNA]</scope>
    <source>
        <strain evidence="9">CMW44962</strain>
    </source>
</reference>
<evidence type="ECO:0000256" key="5">
    <source>
        <dbReference type="ARBA" id="ARBA00022989"/>
    </source>
</evidence>
<reference evidence="9 10" key="1">
    <citation type="journal article" date="2018" name="IMA Fungus">
        <title>IMA Genome-F 10: Nine draft genome sequences of Claviceps purpurea s.lat., including C. arundinis, C. humidiphila, and C. cf. spartinae, pseudomolecules for the pitch canker pathogen Fusarium circinatum, draft genome of Davidsoniella eucalypti, Grosmannia galeiformis, Quambalaria eucalypti, and Teratosphaeria destructans.</title>
        <authorList>
            <person name="Wingfield B.D."/>
            <person name="Liu M."/>
            <person name="Nguyen H.D."/>
            <person name="Lane F.A."/>
            <person name="Morgan S.W."/>
            <person name="De Vos L."/>
            <person name="Wilken P.M."/>
            <person name="Duong T.A."/>
            <person name="Aylward J."/>
            <person name="Coetzee M.P."/>
            <person name="Dadej K."/>
            <person name="De Beer Z.W."/>
            <person name="Findlay W."/>
            <person name="Havenga M."/>
            <person name="Kolarik M."/>
            <person name="Menzies J.G."/>
            <person name="Naidoo K."/>
            <person name="Pochopski O."/>
            <person name="Shoukouhi P."/>
            <person name="Santana Q.C."/>
            <person name="Seifert K.A."/>
            <person name="Soal N."/>
            <person name="Steenkamp E.T."/>
            <person name="Tatham C.T."/>
            <person name="van der Nest M.A."/>
            <person name="Wingfield M.J."/>
        </authorList>
    </citation>
    <scope>NUCLEOTIDE SEQUENCE [LARGE SCALE GENOMIC DNA]</scope>
    <source>
        <strain evidence="9">CMW44962</strain>
    </source>
</reference>
<dbReference type="Proteomes" id="UP001138500">
    <property type="component" value="Unassembled WGS sequence"/>
</dbReference>
<organism evidence="9 10">
    <name type="scientific">Teratosphaeria destructans</name>
    <dbReference type="NCBI Taxonomy" id="418781"/>
    <lineage>
        <taxon>Eukaryota</taxon>
        <taxon>Fungi</taxon>
        <taxon>Dikarya</taxon>
        <taxon>Ascomycota</taxon>
        <taxon>Pezizomycotina</taxon>
        <taxon>Dothideomycetes</taxon>
        <taxon>Dothideomycetidae</taxon>
        <taxon>Mycosphaerellales</taxon>
        <taxon>Teratosphaeriaceae</taxon>
        <taxon>Teratosphaeria</taxon>
    </lineage>
</organism>
<evidence type="ECO:0000256" key="4">
    <source>
        <dbReference type="ARBA" id="ARBA00022692"/>
    </source>
</evidence>
<evidence type="ECO:0000313" key="9">
    <source>
        <dbReference type="EMBL" id="KAH9825561.1"/>
    </source>
</evidence>
<dbReference type="Gene3D" id="3.90.550.10">
    <property type="entry name" value="Spore Coat Polysaccharide Biosynthesis Protein SpsA, Chain A"/>
    <property type="match status" value="1"/>
</dbReference>
<dbReference type="AlphaFoldDB" id="A0A9W7W0G0"/>
<feature type="transmembrane region" description="Helical" evidence="8">
    <location>
        <begin position="12"/>
        <end position="28"/>
    </location>
</feature>
<dbReference type="PANTHER" id="PTHR47844">
    <property type="entry name" value="SYNTHASE CPS1, PUTATIVE (AFU_ORTHOLOGUE AFUA_7G02500)-RELATED"/>
    <property type="match status" value="1"/>
</dbReference>
<protein>
    <submittedName>
        <fullName evidence="9">Glycosyltransferase family 2 protein</fullName>
    </submittedName>
</protein>
<evidence type="ECO:0000256" key="6">
    <source>
        <dbReference type="ARBA" id="ARBA00023136"/>
    </source>
</evidence>
<comment type="caution">
    <text evidence="9">The sequence shown here is derived from an EMBL/GenBank/DDBJ whole genome shotgun (WGS) entry which is preliminary data.</text>
</comment>
<dbReference type="GO" id="GO:0016020">
    <property type="term" value="C:membrane"/>
    <property type="evidence" value="ECO:0007669"/>
    <property type="project" value="UniProtKB-SubCell"/>
</dbReference>
<accession>A0A9W7W0G0</accession>
<keyword evidence="10" id="KW-1185">Reference proteome</keyword>
<keyword evidence="7" id="KW-0325">Glycoprotein</keyword>
<feature type="transmembrane region" description="Helical" evidence="8">
    <location>
        <begin position="346"/>
        <end position="364"/>
    </location>
</feature>
<sequence length="456" mass="52606">MSSLFGCIPTGQAAFGLLFIAFFIFRYLRTFVGVYANLTYKPIPVRDNPTYGPQDFTVIIPTTFKNPAELTACVKSILNARPAQIIIVTSNQNVDHVKALCRLQSFNVRVIGVERLNKRVQMVAAIQEVRTKLIVFADDDVFWNSHRFLHYMAAAFENDNVGAAGPRQRLRRSEAPSLWSYLGTSYLERRVFNNLATIAIDGSISTLSGRTSVYRAKILQDPSFLLEFLNDYYRGQLLNSDDDKCLTRWVYSHGREITIQSEPMATLETNLEEGPKYIEQCFRWQRARFRGNFLVMSTADYWYKKHLWGFYYIYATQFFQSAVLNDLLLGTLLYLWLSGSRWRADIIYAFIGFTLFMKQIKMIAHFRKYPSDMKYIPAGILFSYYHSWIFWKSLFSLSNVNWDGKDLKQLEKTRAEGPAVVPMLKEAITKTRPYKETTPGRLMSGEDYFAAAAILA</sequence>
<dbReference type="InterPro" id="IPR029044">
    <property type="entry name" value="Nucleotide-diphossugar_trans"/>
</dbReference>
<evidence type="ECO:0000256" key="7">
    <source>
        <dbReference type="ARBA" id="ARBA00023180"/>
    </source>
</evidence>
<evidence type="ECO:0000313" key="10">
    <source>
        <dbReference type="Proteomes" id="UP001138500"/>
    </source>
</evidence>
<dbReference type="InterPro" id="IPR052427">
    <property type="entry name" value="Glycosyltrans_GT2/GT47"/>
</dbReference>
<evidence type="ECO:0000256" key="3">
    <source>
        <dbReference type="ARBA" id="ARBA00022679"/>
    </source>
</evidence>
<keyword evidence="6 8" id="KW-0472">Membrane</keyword>
<proteinExistence type="predicted"/>
<comment type="subcellular location">
    <subcellularLocation>
        <location evidence="1">Membrane</location>
    </subcellularLocation>
</comment>
<dbReference type="GO" id="GO:0016757">
    <property type="term" value="F:glycosyltransferase activity"/>
    <property type="evidence" value="ECO:0007669"/>
    <property type="project" value="UniProtKB-KW"/>
</dbReference>
<dbReference type="Pfam" id="PF13641">
    <property type="entry name" value="Glyco_tranf_2_3"/>
    <property type="match status" value="1"/>
</dbReference>
<dbReference type="EMBL" id="RIBY02002101">
    <property type="protein sequence ID" value="KAH9825561.1"/>
    <property type="molecule type" value="Genomic_DNA"/>
</dbReference>
<evidence type="ECO:0000256" key="1">
    <source>
        <dbReference type="ARBA" id="ARBA00004370"/>
    </source>
</evidence>
<dbReference type="PANTHER" id="PTHR47844:SF1">
    <property type="entry name" value="EXOSTOSIN-LIKE 2"/>
    <property type="match status" value="1"/>
</dbReference>
<name>A0A9W7W0G0_9PEZI</name>